<dbReference type="OrthoDB" id="3232711at2759"/>
<protein>
    <submittedName>
        <fullName evidence="1">Uncharacterized protein</fullName>
    </submittedName>
</protein>
<name>A0A0C3EVL3_PILCF</name>
<dbReference type="InParanoid" id="A0A0C3EVL3"/>
<proteinExistence type="predicted"/>
<dbReference type="STRING" id="765440.A0A0C3EVL3"/>
<reference evidence="2" key="2">
    <citation type="submission" date="2015-01" db="EMBL/GenBank/DDBJ databases">
        <title>Evolutionary Origins and Diversification of the Mycorrhizal Mutualists.</title>
        <authorList>
            <consortium name="DOE Joint Genome Institute"/>
            <consortium name="Mycorrhizal Genomics Consortium"/>
            <person name="Kohler A."/>
            <person name="Kuo A."/>
            <person name="Nagy L.G."/>
            <person name="Floudas D."/>
            <person name="Copeland A."/>
            <person name="Barry K.W."/>
            <person name="Cichocki N."/>
            <person name="Veneault-Fourrey C."/>
            <person name="LaButti K."/>
            <person name="Lindquist E.A."/>
            <person name="Lipzen A."/>
            <person name="Lundell T."/>
            <person name="Morin E."/>
            <person name="Murat C."/>
            <person name="Riley R."/>
            <person name="Ohm R."/>
            <person name="Sun H."/>
            <person name="Tunlid A."/>
            <person name="Henrissat B."/>
            <person name="Grigoriev I.V."/>
            <person name="Hibbett D.S."/>
            <person name="Martin F."/>
        </authorList>
    </citation>
    <scope>NUCLEOTIDE SEQUENCE [LARGE SCALE GENOMIC DNA]</scope>
    <source>
        <strain evidence="2">F 1598</strain>
    </source>
</reference>
<reference evidence="1 2" key="1">
    <citation type="submission" date="2014-04" db="EMBL/GenBank/DDBJ databases">
        <authorList>
            <consortium name="DOE Joint Genome Institute"/>
            <person name="Kuo A."/>
            <person name="Tarkka M."/>
            <person name="Buscot F."/>
            <person name="Kohler A."/>
            <person name="Nagy L.G."/>
            <person name="Floudas D."/>
            <person name="Copeland A."/>
            <person name="Barry K.W."/>
            <person name="Cichocki N."/>
            <person name="Veneault-Fourrey C."/>
            <person name="LaButti K."/>
            <person name="Lindquist E.A."/>
            <person name="Lipzen A."/>
            <person name="Lundell T."/>
            <person name="Morin E."/>
            <person name="Murat C."/>
            <person name="Sun H."/>
            <person name="Tunlid A."/>
            <person name="Henrissat B."/>
            <person name="Grigoriev I.V."/>
            <person name="Hibbett D.S."/>
            <person name="Martin F."/>
            <person name="Nordberg H.P."/>
            <person name="Cantor M.N."/>
            <person name="Hua S.X."/>
        </authorList>
    </citation>
    <scope>NUCLEOTIDE SEQUENCE [LARGE SCALE GENOMIC DNA]</scope>
    <source>
        <strain evidence="1 2">F 1598</strain>
    </source>
</reference>
<dbReference type="HOGENOM" id="CLU_003703_6_0_1"/>
<accession>A0A0C3EVL3</accession>
<gene>
    <name evidence="1" type="ORF">PILCRDRAFT_77628</name>
</gene>
<dbReference type="EMBL" id="KN833033">
    <property type="protein sequence ID" value="KIM76560.1"/>
    <property type="molecule type" value="Genomic_DNA"/>
</dbReference>
<feature type="non-terminal residue" evidence="1">
    <location>
        <position position="1"/>
    </location>
</feature>
<sequence>YRQARGALQRLSIDPEYVATLHDIMDDDLKVAGDLTDERRFGQRSDALPWFWRFGDAVDSGGLQMQECTYSYWPCALRAKAQFFRWSEELRLVEYEMQWTINWFRWKEGQWRTRLSEVDDEERPPGFDSYCHKQVALWDSLADRAQSQFSALLNQPVVW</sequence>
<organism evidence="1 2">
    <name type="scientific">Piloderma croceum (strain F 1598)</name>
    <dbReference type="NCBI Taxonomy" id="765440"/>
    <lineage>
        <taxon>Eukaryota</taxon>
        <taxon>Fungi</taxon>
        <taxon>Dikarya</taxon>
        <taxon>Basidiomycota</taxon>
        <taxon>Agaricomycotina</taxon>
        <taxon>Agaricomycetes</taxon>
        <taxon>Agaricomycetidae</taxon>
        <taxon>Atheliales</taxon>
        <taxon>Atheliaceae</taxon>
        <taxon>Piloderma</taxon>
    </lineage>
</organism>
<evidence type="ECO:0000313" key="1">
    <source>
        <dbReference type="EMBL" id="KIM76560.1"/>
    </source>
</evidence>
<dbReference type="AlphaFoldDB" id="A0A0C3EVL3"/>
<evidence type="ECO:0000313" key="2">
    <source>
        <dbReference type="Proteomes" id="UP000054166"/>
    </source>
</evidence>
<keyword evidence="2" id="KW-1185">Reference proteome</keyword>
<dbReference type="Proteomes" id="UP000054166">
    <property type="component" value="Unassembled WGS sequence"/>
</dbReference>